<dbReference type="OrthoDB" id="67155at2759"/>
<dbReference type="Proteomes" id="UP000616769">
    <property type="component" value="Unassembled WGS sequence"/>
</dbReference>
<evidence type="ECO:0000313" key="1">
    <source>
        <dbReference type="EMBL" id="KPM05394.1"/>
    </source>
</evidence>
<dbReference type="EMBL" id="JXLN01010244">
    <property type="protein sequence ID" value="KPM05394.1"/>
    <property type="molecule type" value="Genomic_DNA"/>
</dbReference>
<proteinExistence type="predicted"/>
<evidence type="ECO:0000313" key="2">
    <source>
        <dbReference type="Proteomes" id="UP000616769"/>
    </source>
</evidence>
<gene>
    <name evidence="1" type="ORF">QR98_0038560</name>
</gene>
<name>A0A132A392_SARSC</name>
<accession>A0A132A392</accession>
<dbReference type="AlphaFoldDB" id="A0A132A392"/>
<reference evidence="1 2" key="1">
    <citation type="journal article" date="2015" name="Parasit. Vectors">
        <title>Draft genome of the scabies mite.</title>
        <authorList>
            <person name="Rider S.D.Jr."/>
            <person name="Morgan M.S."/>
            <person name="Arlian L.G."/>
        </authorList>
    </citation>
    <scope>NUCLEOTIDE SEQUENCE [LARGE SCALE GENOMIC DNA]</scope>
    <source>
        <strain evidence="1">Arlian Lab</strain>
    </source>
</reference>
<organism evidence="1 2">
    <name type="scientific">Sarcoptes scabiei</name>
    <name type="common">Itch mite</name>
    <name type="synonym">Acarus scabiei</name>
    <dbReference type="NCBI Taxonomy" id="52283"/>
    <lineage>
        <taxon>Eukaryota</taxon>
        <taxon>Metazoa</taxon>
        <taxon>Ecdysozoa</taxon>
        <taxon>Arthropoda</taxon>
        <taxon>Chelicerata</taxon>
        <taxon>Arachnida</taxon>
        <taxon>Acari</taxon>
        <taxon>Acariformes</taxon>
        <taxon>Sarcoptiformes</taxon>
        <taxon>Astigmata</taxon>
        <taxon>Psoroptidia</taxon>
        <taxon>Sarcoptoidea</taxon>
        <taxon>Sarcoptidae</taxon>
        <taxon>Sarcoptinae</taxon>
        <taxon>Sarcoptes</taxon>
    </lineage>
</organism>
<protein>
    <submittedName>
        <fullName evidence="1">ELMO domain-containing protein</fullName>
    </submittedName>
</protein>
<dbReference type="VEuPathDB" id="VectorBase:SSCA009610"/>
<sequence length="146" mass="16832">MFFSLQSFLSAVCLFFRRILKGFLHRTTGLCELQRICYADQSNVSRARAVEKSILLSNNEVLRKIDHELDNLAKNDQLTQNWETVEKAVEATIVAKSINTNIHVEYEDHQLVHCDNLLSFLCSKVLLNLIGSVWCKFMDIDSLFHV</sequence>
<comment type="caution">
    <text evidence="1">The sequence shown here is derived from an EMBL/GenBank/DDBJ whole genome shotgun (WGS) entry which is preliminary data.</text>
</comment>